<comment type="caution">
    <text evidence="3">The sequence shown here is derived from an EMBL/GenBank/DDBJ whole genome shotgun (WGS) entry which is preliminary data.</text>
</comment>
<dbReference type="InterPro" id="IPR010310">
    <property type="entry name" value="T7SS_ESAT-6-like"/>
</dbReference>
<reference evidence="3 4" key="1">
    <citation type="submission" date="2018-10" db="EMBL/GenBank/DDBJ databases">
        <title>Sequencing the genomes of 1000 actinobacteria strains.</title>
        <authorList>
            <person name="Klenk H.-P."/>
        </authorList>
    </citation>
    <scope>NUCLEOTIDE SEQUENCE [LARGE SCALE GENOMIC DNA]</scope>
    <source>
        <strain evidence="3 4">DSM 17894</strain>
    </source>
</reference>
<evidence type="ECO:0000313" key="3">
    <source>
        <dbReference type="EMBL" id="RKR73935.1"/>
    </source>
</evidence>
<dbReference type="Proteomes" id="UP000280008">
    <property type="component" value="Unassembled WGS sequence"/>
</dbReference>
<keyword evidence="4" id="KW-1185">Reference proteome</keyword>
<dbReference type="Pfam" id="PF06013">
    <property type="entry name" value="WXG100"/>
    <property type="match status" value="1"/>
</dbReference>
<protein>
    <recommendedName>
        <fullName evidence="1">ESAT-6-like protein</fullName>
    </recommendedName>
</protein>
<evidence type="ECO:0000256" key="2">
    <source>
        <dbReference type="SAM" id="MobiDB-lite"/>
    </source>
</evidence>
<dbReference type="Gene3D" id="1.10.287.1060">
    <property type="entry name" value="ESAT-6-like"/>
    <property type="match status" value="1"/>
</dbReference>
<evidence type="ECO:0000256" key="1">
    <source>
        <dbReference type="RuleBase" id="RU362001"/>
    </source>
</evidence>
<sequence length="108" mass="10830">MVEEFTQRHSLCDQTVSALVSGPWTGQASVTFHEGWAEWSEGAAKVSEALHGIATLLAEASAQYAETEGRVTRVSQSSRVVSATPVAGAGGAGVPSRGGASTAAGGAA</sequence>
<dbReference type="SUPFAM" id="SSF140453">
    <property type="entry name" value="EsxAB dimer-like"/>
    <property type="match status" value="1"/>
</dbReference>
<organism evidence="3 4">
    <name type="scientific">Frondihabitans australicus</name>
    <dbReference type="NCBI Taxonomy" id="386892"/>
    <lineage>
        <taxon>Bacteria</taxon>
        <taxon>Bacillati</taxon>
        <taxon>Actinomycetota</taxon>
        <taxon>Actinomycetes</taxon>
        <taxon>Micrococcales</taxon>
        <taxon>Microbacteriaceae</taxon>
        <taxon>Frondihabitans</taxon>
    </lineage>
</organism>
<gene>
    <name evidence="3" type="ORF">C8E83_1035</name>
</gene>
<comment type="similarity">
    <text evidence="1">Belongs to the WXG100 family.</text>
</comment>
<name>A0A495IFG7_9MICO</name>
<dbReference type="EMBL" id="RBKS01000001">
    <property type="protein sequence ID" value="RKR73935.1"/>
    <property type="molecule type" value="Genomic_DNA"/>
</dbReference>
<proteinExistence type="inferred from homology"/>
<dbReference type="AlphaFoldDB" id="A0A495IFG7"/>
<accession>A0A495IFG7</accession>
<feature type="compositionally biased region" description="Low complexity" evidence="2">
    <location>
        <begin position="94"/>
        <end position="108"/>
    </location>
</feature>
<dbReference type="NCBIfam" id="TIGR03930">
    <property type="entry name" value="WXG100_ESAT6"/>
    <property type="match status" value="1"/>
</dbReference>
<evidence type="ECO:0000313" key="4">
    <source>
        <dbReference type="Proteomes" id="UP000280008"/>
    </source>
</evidence>
<feature type="region of interest" description="Disordered" evidence="2">
    <location>
        <begin position="84"/>
        <end position="108"/>
    </location>
</feature>
<dbReference type="InterPro" id="IPR036689">
    <property type="entry name" value="ESAT-6-like_sf"/>
</dbReference>